<feature type="compositionally biased region" description="Polar residues" evidence="4">
    <location>
        <begin position="481"/>
        <end position="490"/>
    </location>
</feature>
<dbReference type="PANTHER" id="PTHR43383:SF2">
    <property type="entry name" value="AMIDOHYDROLASE 2 FAMILY PROTEIN"/>
    <property type="match status" value="1"/>
</dbReference>
<evidence type="ECO:0000256" key="3">
    <source>
        <dbReference type="RuleBase" id="RU000384"/>
    </source>
</evidence>
<dbReference type="InterPro" id="IPR006680">
    <property type="entry name" value="Amidohydro-rel"/>
</dbReference>
<dbReference type="Pfam" id="PF04909">
    <property type="entry name" value="Amidohydro_2"/>
    <property type="match status" value="1"/>
</dbReference>
<dbReference type="Proteomes" id="UP001221413">
    <property type="component" value="Unassembled WGS sequence"/>
</dbReference>
<dbReference type="GO" id="GO:0006542">
    <property type="term" value="P:glutamine biosynthetic process"/>
    <property type="evidence" value="ECO:0007669"/>
    <property type="project" value="InterPro"/>
</dbReference>
<evidence type="ECO:0000313" key="7">
    <source>
        <dbReference type="Proteomes" id="UP001221413"/>
    </source>
</evidence>
<dbReference type="InterPro" id="IPR008146">
    <property type="entry name" value="Gln_synth_cat_dom"/>
</dbReference>
<dbReference type="Gene3D" id="3.20.20.140">
    <property type="entry name" value="Metal-dependent hydrolases"/>
    <property type="match status" value="1"/>
</dbReference>
<dbReference type="AlphaFoldDB" id="A0AAD6J236"/>
<dbReference type="InterPro" id="IPR014746">
    <property type="entry name" value="Gln_synth/guanido_kin_cat_dom"/>
</dbReference>
<reference evidence="6" key="1">
    <citation type="submission" date="2023-01" db="EMBL/GenBank/DDBJ databases">
        <title>The chitinases involved in constricting ring structure development in the nematode-trapping fungus Drechslerella dactyloides.</title>
        <authorList>
            <person name="Wang R."/>
            <person name="Zhang L."/>
            <person name="Tang P."/>
            <person name="Li S."/>
            <person name="Liang L."/>
        </authorList>
    </citation>
    <scope>NUCLEOTIDE SEQUENCE</scope>
    <source>
        <strain evidence="6">YMF1.00031</strain>
    </source>
</reference>
<comment type="caution">
    <text evidence="6">The sequence shown here is derived from an EMBL/GenBank/DDBJ whole genome shotgun (WGS) entry which is preliminary data.</text>
</comment>
<proteinExistence type="inferred from homology"/>
<accession>A0AAD6J236</accession>
<organism evidence="6 7">
    <name type="scientific">Drechslerella dactyloides</name>
    <name type="common">Nematode-trapping fungus</name>
    <name type="synonym">Arthrobotrys dactyloides</name>
    <dbReference type="NCBI Taxonomy" id="74499"/>
    <lineage>
        <taxon>Eukaryota</taxon>
        <taxon>Fungi</taxon>
        <taxon>Dikarya</taxon>
        <taxon>Ascomycota</taxon>
        <taxon>Pezizomycotina</taxon>
        <taxon>Orbiliomycetes</taxon>
        <taxon>Orbiliales</taxon>
        <taxon>Orbiliaceae</taxon>
        <taxon>Drechslerella</taxon>
    </lineage>
</organism>
<evidence type="ECO:0000256" key="4">
    <source>
        <dbReference type="SAM" id="MobiDB-lite"/>
    </source>
</evidence>
<feature type="region of interest" description="Disordered" evidence="4">
    <location>
        <begin position="1"/>
        <end position="47"/>
    </location>
</feature>
<feature type="compositionally biased region" description="Low complexity" evidence="4">
    <location>
        <begin position="34"/>
        <end position="47"/>
    </location>
</feature>
<feature type="compositionally biased region" description="Polar residues" evidence="4">
    <location>
        <begin position="1"/>
        <end position="28"/>
    </location>
</feature>
<feature type="region of interest" description="Disordered" evidence="4">
    <location>
        <begin position="469"/>
        <end position="490"/>
    </location>
</feature>
<dbReference type="SUPFAM" id="SSF51556">
    <property type="entry name" value="Metallo-dependent hydrolases"/>
    <property type="match status" value="1"/>
</dbReference>
<dbReference type="PROSITE" id="PS51987">
    <property type="entry name" value="GS_CATALYTIC"/>
    <property type="match status" value="1"/>
</dbReference>
<dbReference type="PROSITE" id="PS00181">
    <property type="entry name" value="GLNA_ATP"/>
    <property type="match status" value="1"/>
</dbReference>
<dbReference type="SUPFAM" id="SSF55931">
    <property type="entry name" value="Glutamine synthetase/guanido kinase"/>
    <property type="match status" value="1"/>
</dbReference>
<dbReference type="Gene3D" id="3.30.590.10">
    <property type="entry name" value="Glutamine synthetase/guanido kinase, catalytic domain"/>
    <property type="match status" value="1"/>
</dbReference>
<dbReference type="InterPro" id="IPR027303">
    <property type="entry name" value="Gln_synth_gly_rich_site"/>
</dbReference>
<dbReference type="Pfam" id="PF00120">
    <property type="entry name" value="Gln-synt_C"/>
    <property type="match status" value="1"/>
</dbReference>
<dbReference type="SMART" id="SM01230">
    <property type="entry name" value="Gln-synt_C"/>
    <property type="match status" value="1"/>
</dbReference>
<dbReference type="Gene3D" id="3.10.20.70">
    <property type="entry name" value="Glutamine synthetase, N-terminal domain"/>
    <property type="match status" value="1"/>
</dbReference>
<dbReference type="PANTHER" id="PTHR43383">
    <property type="entry name" value="NODULIN 6"/>
    <property type="match status" value="1"/>
</dbReference>
<evidence type="ECO:0000256" key="1">
    <source>
        <dbReference type="ARBA" id="ARBA00021364"/>
    </source>
</evidence>
<dbReference type="InterPro" id="IPR032466">
    <property type="entry name" value="Metal_Hydrolase"/>
</dbReference>
<dbReference type="GO" id="GO:0016787">
    <property type="term" value="F:hydrolase activity"/>
    <property type="evidence" value="ECO:0007669"/>
    <property type="project" value="InterPro"/>
</dbReference>
<name>A0AAD6J236_DREDA</name>
<dbReference type="GO" id="GO:0004356">
    <property type="term" value="F:glutamine synthetase activity"/>
    <property type="evidence" value="ECO:0007669"/>
    <property type="project" value="InterPro"/>
</dbReference>
<dbReference type="InterPro" id="IPR036651">
    <property type="entry name" value="Gln_synt_N_sf"/>
</dbReference>
<comment type="similarity">
    <text evidence="2 3">Belongs to the glutamine synthetase family.</text>
</comment>
<protein>
    <recommendedName>
        <fullName evidence="1">Glutamine synthetase</fullName>
    </recommendedName>
</protein>
<sequence>MVTSEQTVENDALSPMSSRPEPSTSQAIRESETAETAGSNSSNTNSTASAFTVASTLGELNHIIDNCPLIDNHGHPLLEKRSCAQLEAVGANLLQVLTEADANSLKDVPTTLAYYRAIQTLQKDFPCLSNNGNDGWENWKKFRDDTDETDFTKICLAGLQTILLDDGIDFPDKINGREVSWHSQFLKSPARRIVRLEHVAEGLMKNNQTFAQWDAEFKAAVRAAIRDPEVAGFKSIICYNDGLGITYPDGRKWVRPAPELYRYEFPKDGSIQGMREIAPNEVMGSTINDWVVHVLAHEMTAYVKEGFPAKPLQFHTGFGDTDLRLAKADPSLLQDFIERFPLLPIVLLHASYPFTRQAGYLASSYKNVYLDFGLIWPKLSQEGQESVLRQVLELTPSSKAMWSTDGVYYGETYYLAIQQSREVLKTVLAEIHSKGNASLPNLSNIVTDILFNTANRIYNLDLQLTIQPPSASTSHHRTENSKIPATISNMPGHTNHRGLESLRILKAFLAKHRDIEYIRLNWLDHSAILRTRILKVNHVIKQLEDNVNGSVIGVAKAALYLLANCYIAPGGSPIGEWRLVPDFASLRLHPHKHTGEKTCKHATAMCWIEDEEQSPIAICPRNILATALSRADAAGLRNFKVGFEVEFCMFKQADLDNGKLVPITSHHTWSTSRAFQTQALDILEDIDSRLADAGIKIEQFHSEAAQGQFELILAPLPPMQAVDNLLHAREVIQYVCAQYGYRGSVSPKPFDGEPGSASHMHISFQPVDKQWSFFAGVLDEIRAVNALTLGSEMSYDRIIEGYWAGGVWACWGRQHREAPLRLVEEEKAHWEVKTMDGLANAYLAVAGVISAGTIGVEEQREIYGEADDLKSTSNEHERQKRGIKTRMASCMKDALDALFKEDTDTPTKFANRLGPGVAEHVRVIKVAEREHLLSQFETLDANGKPDVIGKRVWAAQWY</sequence>
<keyword evidence="7" id="KW-1185">Reference proteome</keyword>
<gene>
    <name evidence="6" type="ORF">Dda_1657</name>
</gene>
<dbReference type="EMBL" id="JAQGDS010000002">
    <property type="protein sequence ID" value="KAJ6263098.1"/>
    <property type="molecule type" value="Genomic_DNA"/>
</dbReference>
<feature type="domain" description="GS catalytic" evidence="5">
    <location>
        <begin position="620"/>
        <end position="958"/>
    </location>
</feature>
<evidence type="ECO:0000259" key="5">
    <source>
        <dbReference type="PROSITE" id="PS51987"/>
    </source>
</evidence>
<evidence type="ECO:0000256" key="2">
    <source>
        <dbReference type="PROSITE-ProRule" id="PRU01331"/>
    </source>
</evidence>
<evidence type="ECO:0000313" key="6">
    <source>
        <dbReference type="EMBL" id="KAJ6263098.1"/>
    </source>
</evidence>